<feature type="modified residue" description="4-aspartylphosphate" evidence="1">
    <location>
        <position position="57"/>
    </location>
</feature>
<dbReference type="Proteomes" id="UP001056539">
    <property type="component" value="Chromosome"/>
</dbReference>
<keyword evidence="4" id="KW-1185">Reference proteome</keyword>
<reference evidence="3" key="2">
    <citation type="submission" date="2022-06" db="EMBL/GenBank/DDBJ databases">
        <title>Thermospira aquatica gen. nov., sp. nov.</title>
        <authorList>
            <person name="Ben Ali Gam Z."/>
            <person name="Labat M."/>
        </authorList>
    </citation>
    <scope>NUCLEOTIDE SEQUENCE</scope>
    <source>
        <strain evidence="3">F1F22</strain>
    </source>
</reference>
<dbReference type="InterPro" id="IPR001789">
    <property type="entry name" value="Sig_transdc_resp-reg_receiver"/>
</dbReference>
<reference evidence="3" key="1">
    <citation type="submission" date="2021-04" db="EMBL/GenBank/DDBJ databases">
        <authorList>
            <person name="Postec A."/>
        </authorList>
    </citation>
    <scope>NUCLEOTIDE SEQUENCE</scope>
    <source>
        <strain evidence="3">F1F22</strain>
    </source>
</reference>
<dbReference type="PROSITE" id="PS50110">
    <property type="entry name" value="RESPONSE_REGULATORY"/>
    <property type="match status" value="1"/>
</dbReference>
<evidence type="ECO:0000313" key="4">
    <source>
        <dbReference type="Proteomes" id="UP001056539"/>
    </source>
</evidence>
<dbReference type="Pfam" id="PF00072">
    <property type="entry name" value="Response_reg"/>
    <property type="match status" value="1"/>
</dbReference>
<evidence type="ECO:0000313" key="3">
    <source>
        <dbReference type="EMBL" id="URA11059.1"/>
    </source>
</evidence>
<proteinExistence type="predicted"/>
<protein>
    <submittedName>
        <fullName evidence="3">Response regulator</fullName>
    </submittedName>
</protein>
<dbReference type="EMBL" id="CP073355">
    <property type="protein sequence ID" value="URA11059.1"/>
    <property type="molecule type" value="Genomic_DNA"/>
</dbReference>
<dbReference type="KEGG" id="taqu:KDW03_04455"/>
<dbReference type="SMART" id="SM00448">
    <property type="entry name" value="REC"/>
    <property type="match status" value="1"/>
</dbReference>
<dbReference type="PANTHER" id="PTHR43228:SF1">
    <property type="entry name" value="TWO-COMPONENT RESPONSE REGULATOR ARR22"/>
    <property type="match status" value="1"/>
</dbReference>
<name>A0AAX3BFL1_9SPIR</name>
<evidence type="ECO:0000256" key="1">
    <source>
        <dbReference type="PROSITE-ProRule" id="PRU00169"/>
    </source>
</evidence>
<organism evidence="3 4">
    <name type="scientific">Thermospira aquatica</name>
    <dbReference type="NCBI Taxonomy" id="2828656"/>
    <lineage>
        <taxon>Bacteria</taxon>
        <taxon>Pseudomonadati</taxon>
        <taxon>Spirochaetota</taxon>
        <taxon>Spirochaetia</taxon>
        <taxon>Brevinematales</taxon>
        <taxon>Thermospiraceae</taxon>
        <taxon>Thermospira</taxon>
    </lineage>
</organism>
<feature type="domain" description="Response regulatory" evidence="2">
    <location>
        <begin position="8"/>
        <end position="122"/>
    </location>
</feature>
<dbReference type="RefSeq" id="WP_271436193.1">
    <property type="nucleotide sequence ID" value="NZ_CP073355.1"/>
</dbReference>
<dbReference type="InterPro" id="IPR052048">
    <property type="entry name" value="ST_Response_Regulator"/>
</dbReference>
<dbReference type="Gene3D" id="3.40.50.2300">
    <property type="match status" value="1"/>
</dbReference>
<sequence>MEDKIPLKVLFAEDDSITRLEVSKFLENKVEKLTVAQNGQEGLRLYQKEPADVVITDIRMPIMNGLDMVRAIKGFKKPKAVIVTTAYNETDLLIECIDLGVNKFLLKPLVLHKLEAILRDIAKGEE</sequence>
<evidence type="ECO:0000259" key="2">
    <source>
        <dbReference type="PROSITE" id="PS50110"/>
    </source>
</evidence>
<dbReference type="PANTHER" id="PTHR43228">
    <property type="entry name" value="TWO-COMPONENT RESPONSE REGULATOR"/>
    <property type="match status" value="1"/>
</dbReference>
<keyword evidence="1" id="KW-0597">Phosphoprotein</keyword>
<dbReference type="GO" id="GO:0000160">
    <property type="term" value="P:phosphorelay signal transduction system"/>
    <property type="evidence" value="ECO:0007669"/>
    <property type="project" value="InterPro"/>
</dbReference>
<dbReference type="SUPFAM" id="SSF52172">
    <property type="entry name" value="CheY-like"/>
    <property type="match status" value="1"/>
</dbReference>
<gene>
    <name evidence="3" type="ORF">KDW03_04455</name>
</gene>
<dbReference type="InterPro" id="IPR011006">
    <property type="entry name" value="CheY-like_superfamily"/>
</dbReference>
<dbReference type="AlphaFoldDB" id="A0AAX3BFL1"/>
<accession>A0AAX3BFL1</accession>